<dbReference type="InterPro" id="IPR037171">
    <property type="entry name" value="NagB/RpiA_transferase-like"/>
</dbReference>
<dbReference type="STRING" id="928724.SacglDRAFT_00897"/>
<name>I1CYR1_9PSEU</name>
<reference evidence="6 7" key="1">
    <citation type="submission" date="2011-09" db="EMBL/GenBank/DDBJ databases">
        <authorList>
            <consortium name="US DOE Joint Genome Institute (JGI-PGF)"/>
            <person name="Lucas S."/>
            <person name="Han J."/>
            <person name="Lapidus A."/>
            <person name="Cheng J.-F."/>
            <person name="Goodwin L."/>
            <person name="Pitluck S."/>
            <person name="Peters L."/>
            <person name="Land M.L."/>
            <person name="Hauser L."/>
            <person name="Brambilla E."/>
            <person name="Klenk H.-P."/>
            <person name="Woyke T.J."/>
        </authorList>
    </citation>
    <scope>NUCLEOTIDE SEQUENCE [LARGE SCALE GENOMIC DNA]</scope>
    <source>
        <strain evidence="6 7">K62</strain>
    </source>
</reference>
<dbReference type="EMBL" id="CM001484">
    <property type="protein sequence ID" value="EIE97835.1"/>
    <property type="molecule type" value="Genomic_DNA"/>
</dbReference>
<dbReference type="Proteomes" id="UP000005087">
    <property type="component" value="Chromosome"/>
</dbReference>
<evidence type="ECO:0000313" key="7">
    <source>
        <dbReference type="Proteomes" id="UP000005087"/>
    </source>
</evidence>
<feature type="domain" description="Sugar-binding" evidence="5">
    <location>
        <begin position="95"/>
        <end position="342"/>
    </location>
</feature>
<evidence type="ECO:0000256" key="2">
    <source>
        <dbReference type="ARBA" id="ARBA00023015"/>
    </source>
</evidence>
<proteinExistence type="inferred from homology"/>
<dbReference type="GO" id="GO:0030246">
    <property type="term" value="F:carbohydrate binding"/>
    <property type="evidence" value="ECO:0007669"/>
    <property type="project" value="InterPro"/>
</dbReference>
<reference evidence="7" key="2">
    <citation type="submission" date="2012-01" db="EMBL/GenBank/DDBJ databases">
        <title>Noncontiguous Finished sequence of chromosome of Saccharomonospora glauca K62.</title>
        <authorList>
            <consortium name="US DOE Joint Genome Institute"/>
            <person name="Lucas S."/>
            <person name="Han J."/>
            <person name="Lapidus A."/>
            <person name="Cheng J.-F."/>
            <person name="Goodwin L."/>
            <person name="Pitluck S."/>
            <person name="Peters L."/>
            <person name="Mikhailova N."/>
            <person name="Held B."/>
            <person name="Detter J.C."/>
            <person name="Han C."/>
            <person name="Tapia R."/>
            <person name="Land M."/>
            <person name="Hauser L."/>
            <person name="Kyrpides N."/>
            <person name="Ivanova N."/>
            <person name="Pagani I."/>
            <person name="Brambilla E.-M."/>
            <person name="Klenk H.-P."/>
            <person name="Woyke T."/>
        </authorList>
    </citation>
    <scope>NUCLEOTIDE SEQUENCE [LARGE SCALE GENOMIC DNA]</scope>
    <source>
        <strain evidence="7">K62</strain>
    </source>
</reference>
<sequence>MQALNDLIGLFVNTDPINRLYNAHVSARNRSWPLLDTIEAATIAYRFYVRGETKLDIANDLGISRFKVARLLDKALEKGLVRIEFSLPAPMEIGVSEELRAAYGLRNVLVLERANRTESRPELRQRIGALAAQLLSDIATEDDVIGLSWARSVNVMTEHIRALPRCPIVQLCGVHARTDRRDRSVETVSRLAGVSGGEAYPIYAPLVLPDRRTTNILRRQPGIVETFRRFRDLTKAVVSIGAWQAGESTVYDALPEAERDSIARRGAIAEMTALLFDADGNALDTGLSHHVLAISHEELRRVPEVIAIGYTTPKAEAVDAVLRSGMVTTLVTDHDTALRVLELAERRPPRT</sequence>
<dbReference type="PANTHER" id="PTHR34294">
    <property type="entry name" value="TRANSCRIPTIONAL REGULATOR-RELATED"/>
    <property type="match status" value="1"/>
</dbReference>
<dbReference type="InterPro" id="IPR051054">
    <property type="entry name" value="SorC_transcr_regulators"/>
</dbReference>
<dbReference type="AlphaFoldDB" id="I1CYR1"/>
<dbReference type="InterPro" id="IPR007324">
    <property type="entry name" value="Sugar-bd_dom_put"/>
</dbReference>
<dbReference type="PANTHER" id="PTHR34294:SF1">
    <property type="entry name" value="TRANSCRIPTIONAL REGULATOR LSRR"/>
    <property type="match status" value="1"/>
</dbReference>
<dbReference type="HOGENOM" id="CLU_054506_1_0_11"/>
<dbReference type="SUPFAM" id="SSF100950">
    <property type="entry name" value="NagB/RpiA/CoA transferase-like"/>
    <property type="match status" value="1"/>
</dbReference>
<evidence type="ECO:0000256" key="3">
    <source>
        <dbReference type="ARBA" id="ARBA00023125"/>
    </source>
</evidence>
<evidence type="ECO:0000259" key="5">
    <source>
        <dbReference type="Pfam" id="PF04198"/>
    </source>
</evidence>
<evidence type="ECO:0000256" key="4">
    <source>
        <dbReference type="ARBA" id="ARBA00023163"/>
    </source>
</evidence>
<keyword evidence="4" id="KW-0804">Transcription</keyword>
<dbReference type="eggNOG" id="COG2390">
    <property type="taxonomic scope" value="Bacteria"/>
</dbReference>
<dbReference type="InterPro" id="IPR036388">
    <property type="entry name" value="WH-like_DNA-bd_sf"/>
</dbReference>
<evidence type="ECO:0000256" key="1">
    <source>
        <dbReference type="ARBA" id="ARBA00010466"/>
    </source>
</evidence>
<dbReference type="Gene3D" id="1.10.10.10">
    <property type="entry name" value="Winged helix-like DNA-binding domain superfamily/Winged helix DNA-binding domain"/>
    <property type="match status" value="1"/>
</dbReference>
<organism evidence="6 7">
    <name type="scientific">Saccharomonospora glauca K62</name>
    <dbReference type="NCBI Taxonomy" id="928724"/>
    <lineage>
        <taxon>Bacteria</taxon>
        <taxon>Bacillati</taxon>
        <taxon>Actinomycetota</taxon>
        <taxon>Actinomycetes</taxon>
        <taxon>Pseudonocardiales</taxon>
        <taxon>Pseudonocardiaceae</taxon>
        <taxon>Saccharomonospora</taxon>
    </lineage>
</organism>
<evidence type="ECO:0000313" key="6">
    <source>
        <dbReference type="EMBL" id="EIE97835.1"/>
    </source>
</evidence>
<keyword evidence="3" id="KW-0238">DNA-binding</keyword>
<dbReference type="Gene3D" id="3.40.50.1360">
    <property type="match status" value="1"/>
</dbReference>
<dbReference type="GO" id="GO:0003677">
    <property type="term" value="F:DNA binding"/>
    <property type="evidence" value="ECO:0007669"/>
    <property type="project" value="UniProtKB-KW"/>
</dbReference>
<gene>
    <name evidence="6" type="ORF">SacglDRAFT_00897</name>
</gene>
<dbReference type="Pfam" id="PF04198">
    <property type="entry name" value="Sugar-bind"/>
    <property type="match status" value="1"/>
</dbReference>
<protein>
    <submittedName>
        <fullName evidence="6">Transcriptional regulator with sigma factor-related N-terminal domain</fullName>
    </submittedName>
</protein>
<keyword evidence="2" id="KW-0805">Transcription regulation</keyword>
<comment type="similarity">
    <text evidence="1">Belongs to the SorC transcriptional regulatory family.</text>
</comment>
<accession>I1CYR1</accession>
<keyword evidence="7" id="KW-1185">Reference proteome</keyword>